<dbReference type="PATRIC" id="fig|1306954.6.peg.447"/>
<dbReference type="EMBL" id="LOCO01000010">
    <property type="protein sequence ID" value="KXO09597.1"/>
    <property type="molecule type" value="Genomic_DNA"/>
</dbReference>
<accession>A0A137SAY8</accession>
<keyword evidence="2" id="KW-1185">Reference proteome</keyword>
<protein>
    <submittedName>
        <fullName evidence="1">Uncharacterized protein</fullName>
    </submittedName>
</protein>
<proteinExistence type="predicted"/>
<organism evidence="1 2">
    <name type="scientific">Marinobacter excellens LAMA 842</name>
    <dbReference type="NCBI Taxonomy" id="1306954"/>
    <lineage>
        <taxon>Bacteria</taxon>
        <taxon>Pseudomonadati</taxon>
        <taxon>Pseudomonadota</taxon>
        <taxon>Gammaproteobacteria</taxon>
        <taxon>Pseudomonadales</taxon>
        <taxon>Marinobacteraceae</taxon>
        <taxon>Marinobacter</taxon>
    </lineage>
</organism>
<comment type="caution">
    <text evidence="1">The sequence shown here is derived from an EMBL/GenBank/DDBJ whole genome shotgun (WGS) entry which is preliminary data.</text>
</comment>
<gene>
    <name evidence="1" type="ORF">J122_2167</name>
</gene>
<evidence type="ECO:0000313" key="2">
    <source>
        <dbReference type="Proteomes" id="UP000070282"/>
    </source>
</evidence>
<dbReference type="Proteomes" id="UP000070282">
    <property type="component" value="Unassembled WGS sequence"/>
</dbReference>
<dbReference type="AlphaFoldDB" id="A0A137SAY8"/>
<evidence type="ECO:0000313" key="1">
    <source>
        <dbReference type="EMBL" id="KXO09597.1"/>
    </source>
</evidence>
<name>A0A137SAY8_9GAMM</name>
<reference evidence="2" key="1">
    <citation type="submission" date="2015-12" db="EMBL/GenBank/DDBJ databases">
        <authorList>
            <person name="Lima A."/>
            <person name="Farahani Zayas N."/>
            <person name="Castro Da Silva M.A."/>
            <person name="Cabral A."/>
            <person name="Pessatti M.L."/>
        </authorList>
    </citation>
    <scope>NUCLEOTIDE SEQUENCE [LARGE SCALE GENOMIC DNA]</scope>
    <source>
        <strain evidence="2">LAMA 842</strain>
    </source>
</reference>
<sequence>MGVHFLFHWSKSCCRVALSKTRCEYIRVRSAPPSMAPQGFGECYPTSAPKRLSGLFRTKISLMP</sequence>